<dbReference type="PANTHER" id="PTHR23521:SF3">
    <property type="entry name" value="MFS TRANSPORTER"/>
    <property type="match status" value="1"/>
</dbReference>
<evidence type="ECO:0000256" key="6">
    <source>
        <dbReference type="SAM" id="Phobius"/>
    </source>
</evidence>
<evidence type="ECO:0000256" key="2">
    <source>
        <dbReference type="ARBA" id="ARBA00022692"/>
    </source>
</evidence>
<sequence>MPRYLMPLAALFTGVALLLLGNGLLNTIVTLAGEHRGFSTTLLGALSSGYFLGFFIGIWIVVPLIRRVGHIRAFAFCAALAAAASLIHTLSAHPLMWFLLRVIYGVALVSLYAIIESWLNAAAPAEQRSKVFSIYMVISLGAVALAQQLLRLDSPAAFTLFVLAAVLLCLGLLPVTMTRLAQPNNLELPSFKFDVLWKGSPVAAATSGFSGLVLGAFWGLAPVFAARSGLDAGGIAGMMSAAIVGGIVGQIPLGYFSDSHDRRLVLAVMMVVAVVVSVLMLFFTSPSWLYLFMAAWGAMTFALYPIAIALMVDHLEPDDVLSGSSGLLMLYGVGAAFGPLIAGVWMDWQGVSALPTYFAVMLAILLGILLYSIQQTPDEGIDHPGHFSPMLRTTPQGLEMMPDAPEDFSEFTGTFNDDEGSVLPVDDDLPETR</sequence>
<dbReference type="GO" id="GO:0022857">
    <property type="term" value="F:transmembrane transporter activity"/>
    <property type="evidence" value="ECO:0007669"/>
    <property type="project" value="InterPro"/>
</dbReference>
<gene>
    <name evidence="8" type="ORF">NFC81_00455</name>
</gene>
<comment type="subcellular location">
    <subcellularLocation>
        <location evidence="1">Membrane</location>
    </subcellularLocation>
</comment>
<dbReference type="Gene3D" id="1.20.1250.20">
    <property type="entry name" value="MFS general substrate transporter like domains"/>
    <property type="match status" value="2"/>
</dbReference>
<feature type="transmembrane region" description="Helical" evidence="6">
    <location>
        <begin position="131"/>
        <end position="150"/>
    </location>
</feature>
<dbReference type="EMBL" id="CP101717">
    <property type="protein sequence ID" value="WLD58279.1"/>
    <property type="molecule type" value="Genomic_DNA"/>
</dbReference>
<dbReference type="InterPro" id="IPR011701">
    <property type="entry name" value="MFS"/>
</dbReference>
<proteinExistence type="predicted"/>
<feature type="transmembrane region" description="Helical" evidence="6">
    <location>
        <begin position="232"/>
        <end position="252"/>
    </location>
</feature>
<evidence type="ECO:0000256" key="1">
    <source>
        <dbReference type="ARBA" id="ARBA00004370"/>
    </source>
</evidence>
<feature type="transmembrane region" description="Helical" evidence="6">
    <location>
        <begin position="289"/>
        <end position="312"/>
    </location>
</feature>
<feature type="domain" description="Major facilitator superfamily (MFS) profile" evidence="7">
    <location>
        <begin position="7"/>
        <end position="377"/>
    </location>
</feature>
<feature type="transmembrane region" description="Helical" evidence="6">
    <location>
        <begin position="98"/>
        <end position="119"/>
    </location>
</feature>
<feature type="region of interest" description="Disordered" evidence="5">
    <location>
        <begin position="408"/>
        <end position="433"/>
    </location>
</feature>
<dbReference type="Pfam" id="PF00083">
    <property type="entry name" value="Sugar_tr"/>
    <property type="match status" value="1"/>
</dbReference>
<feature type="transmembrane region" description="Helical" evidence="6">
    <location>
        <begin position="42"/>
        <end position="62"/>
    </location>
</feature>
<dbReference type="Pfam" id="PF07690">
    <property type="entry name" value="MFS_1"/>
    <property type="match status" value="1"/>
</dbReference>
<dbReference type="GO" id="GO:0005886">
    <property type="term" value="C:plasma membrane"/>
    <property type="evidence" value="ECO:0007669"/>
    <property type="project" value="TreeGrafter"/>
</dbReference>
<dbReference type="PANTHER" id="PTHR23521">
    <property type="entry name" value="TRANSPORTER MFS SUPERFAMILY"/>
    <property type="match status" value="1"/>
</dbReference>
<protein>
    <submittedName>
        <fullName evidence="8">MFS transporter</fullName>
    </submittedName>
</protein>
<reference evidence="8" key="1">
    <citation type="submission" date="2022-07" db="EMBL/GenBank/DDBJ databases">
        <title>Complete genome sequence of Salinispirillum sp. LH10-3-1 capable of multiple carbohydrate inversion isolated from a soda lake.</title>
        <authorList>
            <person name="Liu J."/>
            <person name="Zhai Y."/>
            <person name="Zhang H."/>
            <person name="Yang H."/>
            <person name="Qu J."/>
            <person name="Li J."/>
        </authorList>
    </citation>
    <scope>NUCLEOTIDE SEQUENCE</scope>
    <source>
        <strain evidence="8">LH 10-3-1</strain>
    </source>
</reference>
<dbReference type="SUPFAM" id="SSF103473">
    <property type="entry name" value="MFS general substrate transporter"/>
    <property type="match status" value="1"/>
</dbReference>
<accession>A0AB38YFV5</accession>
<keyword evidence="3 6" id="KW-1133">Transmembrane helix</keyword>
<feature type="transmembrane region" description="Helical" evidence="6">
    <location>
        <begin position="195"/>
        <end position="220"/>
    </location>
</feature>
<evidence type="ECO:0000259" key="7">
    <source>
        <dbReference type="PROSITE" id="PS50850"/>
    </source>
</evidence>
<evidence type="ECO:0000313" key="8">
    <source>
        <dbReference type="EMBL" id="WLD58279.1"/>
    </source>
</evidence>
<evidence type="ECO:0000256" key="5">
    <source>
        <dbReference type="SAM" id="MobiDB-lite"/>
    </source>
</evidence>
<feature type="transmembrane region" description="Helical" evidence="6">
    <location>
        <begin position="264"/>
        <end position="283"/>
    </location>
</feature>
<dbReference type="PROSITE" id="PS50850">
    <property type="entry name" value="MFS"/>
    <property type="match status" value="1"/>
</dbReference>
<organism evidence="8">
    <name type="scientific">Salinispirillum sp. LH 10-3-1</name>
    <dbReference type="NCBI Taxonomy" id="2952525"/>
    <lineage>
        <taxon>Bacteria</taxon>
        <taxon>Pseudomonadati</taxon>
        <taxon>Pseudomonadota</taxon>
        <taxon>Gammaproteobacteria</taxon>
        <taxon>Oceanospirillales</taxon>
        <taxon>Saccharospirillaceae</taxon>
        <taxon>Salinispirillum</taxon>
    </lineage>
</organism>
<keyword evidence="4 6" id="KW-0472">Membrane</keyword>
<evidence type="ECO:0000256" key="4">
    <source>
        <dbReference type="ARBA" id="ARBA00023136"/>
    </source>
</evidence>
<name>A0AB38YFV5_9GAMM</name>
<dbReference type="InterPro" id="IPR036259">
    <property type="entry name" value="MFS_trans_sf"/>
</dbReference>
<feature type="compositionally biased region" description="Acidic residues" evidence="5">
    <location>
        <begin position="416"/>
        <end position="433"/>
    </location>
</feature>
<feature type="transmembrane region" description="Helical" evidence="6">
    <location>
        <begin position="74"/>
        <end position="92"/>
    </location>
</feature>
<dbReference type="AlphaFoldDB" id="A0AB38YFV5"/>
<evidence type="ECO:0000256" key="3">
    <source>
        <dbReference type="ARBA" id="ARBA00022989"/>
    </source>
</evidence>
<keyword evidence="2 6" id="KW-0812">Transmembrane</keyword>
<dbReference type="CDD" id="cd17477">
    <property type="entry name" value="MFS_YcaD_like"/>
    <property type="match status" value="1"/>
</dbReference>
<dbReference type="InterPro" id="IPR005828">
    <property type="entry name" value="MFS_sugar_transport-like"/>
</dbReference>
<feature type="transmembrane region" description="Helical" evidence="6">
    <location>
        <begin position="156"/>
        <end position="175"/>
    </location>
</feature>
<dbReference type="InterPro" id="IPR020846">
    <property type="entry name" value="MFS_dom"/>
</dbReference>
<feature type="transmembrane region" description="Helical" evidence="6">
    <location>
        <begin position="324"/>
        <end position="346"/>
    </location>
</feature>
<dbReference type="InterPro" id="IPR047200">
    <property type="entry name" value="MFS_YcaD-like"/>
</dbReference>
<feature type="transmembrane region" description="Helical" evidence="6">
    <location>
        <begin position="352"/>
        <end position="373"/>
    </location>
</feature>
<dbReference type="RefSeq" id="WP_304995565.1">
    <property type="nucleotide sequence ID" value="NZ_CP101717.1"/>
</dbReference>